<dbReference type="GO" id="GO:0016485">
    <property type="term" value="P:protein processing"/>
    <property type="evidence" value="ECO:0007669"/>
    <property type="project" value="TreeGrafter"/>
</dbReference>
<keyword evidence="1" id="KW-0645">Protease</keyword>
<dbReference type="EMBL" id="LS423452">
    <property type="protein sequence ID" value="SPS05473.1"/>
    <property type="molecule type" value="Genomic_DNA"/>
</dbReference>
<name>A0A2X0QTI9_9PROT</name>
<organism evidence="1">
    <name type="scientific">Candidatus Nitrotoga fabula</name>
    <dbReference type="NCBI Taxonomy" id="2182327"/>
    <lineage>
        <taxon>Bacteria</taxon>
        <taxon>Pseudomonadati</taxon>
        <taxon>Pseudomonadota</taxon>
        <taxon>Betaproteobacteria</taxon>
        <taxon>Nitrosomonadales</taxon>
        <taxon>Gallionellaceae</taxon>
        <taxon>Candidatus Nitrotoga</taxon>
    </lineage>
</organism>
<dbReference type="InterPro" id="IPR000671">
    <property type="entry name" value="Peptidase_A31"/>
</dbReference>
<dbReference type="PANTHER" id="PTHR30302">
    <property type="entry name" value="HYDROGENASE 1 MATURATION PROTEASE"/>
    <property type="match status" value="1"/>
</dbReference>
<dbReference type="GO" id="GO:0008047">
    <property type="term" value="F:enzyme activator activity"/>
    <property type="evidence" value="ECO:0007669"/>
    <property type="project" value="InterPro"/>
</dbReference>
<dbReference type="PANTHER" id="PTHR30302:SF5">
    <property type="entry name" value="SLR1876 PROTEIN"/>
    <property type="match status" value="1"/>
</dbReference>
<dbReference type="SUPFAM" id="SSF53163">
    <property type="entry name" value="HybD-like"/>
    <property type="match status" value="1"/>
</dbReference>
<protein>
    <submittedName>
        <fullName evidence="1">Hydrogenase maturation protease</fullName>
    </submittedName>
</protein>
<keyword evidence="1" id="KW-0378">Hydrolase</keyword>
<proteinExistence type="predicted"/>
<dbReference type="NCBIfam" id="TIGR00072">
    <property type="entry name" value="hydrog_prot"/>
    <property type="match status" value="1"/>
</dbReference>
<accession>A0A2X0QTI9</accession>
<sequence length="162" mass="17831">MLRLLLFGYGNPGRGDDALGPDLVGDIEEQNLGGITCQQDMQLQIEHVTDMADCDRILFIDADASCAEPWVFSAISAEKDDSYTSHAMSPVALLYAYRQVYGKNAPAAFLLRIRGYDFELGSPLSVQAAFNLSAAKNLVHGLCVDRSQRNWLQHLDRSIHAG</sequence>
<gene>
    <name evidence="1" type="primary">hoxW</name>
    <name evidence="1" type="ORF">NITFAB_1063</name>
</gene>
<dbReference type="InterPro" id="IPR023430">
    <property type="entry name" value="Pept_HybD-like_dom_sf"/>
</dbReference>
<dbReference type="AlphaFoldDB" id="A0A2X0QTI9"/>
<evidence type="ECO:0000313" key="1">
    <source>
        <dbReference type="EMBL" id="SPS05473.1"/>
    </source>
</evidence>
<reference evidence="1" key="1">
    <citation type="submission" date="2018-05" db="EMBL/GenBank/DDBJ databases">
        <authorList>
            <person name="Lanie J.A."/>
            <person name="Ng W.-L."/>
            <person name="Kazmierczak K.M."/>
            <person name="Andrzejewski T.M."/>
            <person name="Davidsen T.M."/>
            <person name="Wayne K.J."/>
            <person name="Tettelin H."/>
            <person name="Glass J.I."/>
            <person name="Rusch D."/>
            <person name="Podicherti R."/>
            <person name="Tsui H.-C.T."/>
            <person name="Winkler M.E."/>
        </authorList>
    </citation>
    <scope>NUCLEOTIDE SEQUENCE</scope>
    <source>
        <strain evidence="1">KNB</strain>
    </source>
</reference>
<dbReference type="Gene3D" id="3.40.50.1450">
    <property type="entry name" value="HybD-like"/>
    <property type="match status" value="1"/>
</dbReference>
<dbReference type="CDD" id="cd06066">
    <property type="entry name" value="H2MP_NAD-link-bidir"/>
    <property type="match status" value="1"/>
</dbReference>
<dbReference type="GO" id="GO:0004175">
    <property type="term" value="F:endopeptidase activity"/>
    <property type="evidence" value="ECO:0007669"/>
    <property type="project" value="TreeGrafter"/>
</dbReference>